<reference evidence="1" key="1">
    <citation type="submission" date="2018-05" db="EMBL/GenBank/DDBJ databases">
        <authorList>
            <person name="Lanie J.A."/>
            <person name="Ng W.-L."/>
            <person name="Kazmierczak K.M."/>
            <person name="Andrzejewski T.M."/>
            <person name="Davidsen T.M."/>
            <person name="Wayne K.J."/>
            <person name="Tettelin H."/>
            <person name="Glass J.I."/>
            <person name="Rusch D."/>
            <person name="Podicherti R."/>
            <person name="Tsui H.-C.T."/>
            <person name="Winkler M.E."/>
        </authorList>
    </citation>
    <scope>NUCLEOTIDE SEQUENCE</scope>
</reference>
<organism evidence="1">
    <name type="scientific">marine metagenome</name>
    <dbReference type="NCBI Taxonomy" id="408172"/>
    <lineage>
        <taxon>unclassified sequences</taxon>
        <taxon>metagenomes</taxon>
        <taxon>ecological metagenomes</taxon>
    </lineage>
</organism>
<dbReference type="AlphaFoldDB" id="A0A382ZRI1"/>
<evidence type="ECO:0000313" key="1">
    <source>
        <dbReference type="EMBL" id="SVD97675.1"/>
    </source>
</evidence>
<gene>
    <name evidence="1" type="ORF">METZ01_LOCUS450529</name>
</gene>
<proteinExistence type="predicted"/>
<sequence>SEEEADILGFMFDNKDKMREISLRMVTKLADLKKSFGGSKWKRTAEVTCMRRA</sequence>
<dbReference type="EMBL" id="UINC01185794">
    <property type="protein sequence ID" value="SVD97675.1"/>
    <property type="molecule type" value="Genomic_DNA"/>
</dbReference>
<name>A0A382ZRI1_9ZZZZ</name>
<accession>A0A382ZRI1</accession>
<protein>
    <submittedName>
        <fullName evidence="1">Uncharacterized protein</fullName>
    </submittedName>
</protein>
<feature type="non-terminal residue" evidence="1">
    <location>
        <position position="1"/>
    </location>
</feature>